<keyword evidence="2 7" id="KW-0812">Transmembrane</keyword>
<evidence type="ECO:0000313" key="11">
    <source>
        <dbReference type="Proteomes" id="UP001156102"/>
    </source>
</evidence>
<comment type="caution">
    <text evidence="10">The sequence shown here is derived from an EMBL/GenBank/DDBJ whole genome shotgun (WGS) entry which is preliminary data.</text>
</comment>
<dbReference type="InterPro" id="IPR003593">
    <property type="entry name" value="AAA+_ATPase"/>
</dbReference>
<dbReference type="SMART" id="SM00382">
    <property type="entry name" value="AAA"/>
    <property type="match status" value="1"/>
</dbReference>
<dbReference type="SUPFAM" id="SSF52540">
    <property type="entry name" value="P-loop containing nucleoside triphosphate hydrolases"/>
    <property type="match status" value="1"/>
</dbReference>
<name>A0AA42BR74_9BACI</name>
<dbReference type="Gene3D" id="1.20.1560.10">
    <property type="entry name" value="ABC transporter type 1, transmembrane domain"/>
    <property type="match status" value="1"/>
</dbReference>
<feature type="domain" description="ABC transporter" evidence="8">
    <location>
        <begin position="328"/>
        <end position="548"/>
    </location>
</feature>
<dbReference type="EMBL" id="JANCLT010000018">
    <property type="protein sequence ID" value="MCP8971050.1"/>
    <property type="molecule type" value="Genomic_DNA"/>
</dbReference>
<evidence type="ECO:0000256" key="2">
    <source>
        <dbReference type="ARBA" id="ARBA00022692"/>
    </source>
</evidence>
<dbReference type="SUPFAM" id="SSF90123">
    <property type="entry name" value="ABC transporter transmembrane region"/>
    <property type="match status" value="1"/>
</dbReference>
<evidence type="ECO:0000256" key="1">
    <source>
        <dbReference type="ARBA" id="ARBA00004651"/>
    </source>
</evidence>
<dbReference type="PANTHER" id="PTHR24221:SF653">
    <property type="entry name" value="TRANSPORT ATP-BINDING PROTEIN CYDC"/>
    <property type="match status" value="1"/>
</dbReference>
<dbReference type="PROSITE" id="PS50893">
    <property type="entry name" value="ABC_TRANSPORTER_2"/>
    <property type="match status" value="1"/>
</dbReference>
<evidence type="ECO:0000256" key="6">
    <source>
        <dbReference type="ARBA" id="ARBA00023136"/>
    </source>
</evidence>
<evidence type="ECO:0000256" key="7">
    <source>
        <dbReference type="SAM" id="Phobius"/>
    </source>
</evidence>
<dbReference type="GO" id="GO:0016887">
    <property type="term" value="F:ATP hydrolysis activity"/>
    <property type="evidence" value="ECO:0007669"/>
    <property type="project" value="InterPro"/>
</dbReference>
<dbReference type="InterPro" id="IPR036640">
    <property type="entry name" value="ABC1_TM_sf"/>
</dbReference>
<feature type="transmembrane region" description="Helical" evidence="7">
    <location>
        <begin position="157"/>
        <end position="177"/>
    </location>
</feature>
<keyword evidence="4" id="KW-0067">ATP-binding</keyword>
<feature type="transmembrane region" description="Helical" evidence="7">
    <location>
        <begin position="241"/>
        <end position="261"/>
    </location>
</feature>
<dbReference type="InterPro" id="IPR003439">
    <property type="entry name" value="ABC_transporter-like_ATP-bd"/>
</dbReference>
<gene>
    <name evidence="10" type="primary">cydC</name>
    <name evidence="10" type="ORF">NK662_21235</name>
</gene>
<evidence type="ECO:0000256" key="5">
    <source>
        <dbReference type="ARBA" id="ARBA00022989"/>
    </source>
</evidence>
<evidence type="ECO:0000259" key="8">
    <source>
        <dbReference type="PROSITE" id="PS50893"/>
    </source>
</evidence>
<proteinExistence type="predicted"/>
<dbReference type="PROSITE" id="PS00211">
    <property type="entry name" value="ABC_TRANSPORTER_1"/>
    <property type="match status" value="1"/>
</dbReference>
<dbReference type="PROSITE" id="PS50929">
    <property type="entry name" value="ABC_TM1F"/>
    <property type="match status" value="1"/>
</dbReference>
<evidence type="ECO:0000259" key="9">
    <source>
        <dbReference type="PROSITE" id="PS50929"/>
    </source>
</evidence>
<dbReference type="InterPro" id="IPR017871">
    <property type="entry name" value="ABC_transporter-like_CS"/>
</dbReference>
<dbReference type="GO" id="GO:0034040">
    <property type="term" value="F:ATPase-coupled lipid transmembrane transporter activity"/>
    <property type="evidence" value="ECO:0007669"/>
    <property type="project" value="TreeGrafter"/>
</dbReference>
<sequence length="554" mass="61266">MSIGSYIKEQKRLLLLVIALGLLTAFFAAALMFTSGFLISKAATRPENLLLIYVPIVAVRAFGIGRAVSRYAERLLGHHAVLKIVSRMRTTVYEIIEPQVLSPFARFQTGDVLGLLAEDIEKLQDIYLKTIFPSLVGLTLYLLSVLLLGLFSWPFALLMAVYAAVLVFLFPFVSLLATKARVRQMKTERHALYEKLTDAVIGIGDWQFSGRQADFIRDYEAQEQKLLTMELRQQRFLRWRATLAQAVVLLMVISMLGWASGQAASGALAPVMIAAFVLVLFPLTEAFLPLSDAVSEIPAYDSSRARLAGLETQLPDTVPVSRGGSDAISFSDVSFRYGTSSVLEKLTFSLQPGETLALLGPSGAGKSTLLKLVQGVIAPSSGTVAVNGEVAVLNQQPHLFDTSVLNNIRLGNPAATDEEVQWAAKQVKLHDYISSLPNGYDTPMQETGMRFSGGERQRIALARVLLQEKPIVILDEPTIGLDPLTERELLTTMFDVLRGKTVLWVTHHLTLADTADQIIFLEKGRMVLRGTHEELLQRERYARLYRLDRPFSDG</sequence>
<dbReference type="Proteomes" id="UP001156102">
    <property type="component" value="Unassembled WGS sequence"/>
</dbReference>
<dbReference type="PANTHER" id="PTHR24221">
    <property type="entry name" value="ATP-BINDING CASSETTE SUB-FAMILY B"/>
    <property type="match status" value="1"/>
</dbReference>
<dbReference type="GO" id="GO:0140359">
    <property type="term" value="F:ABC-type transporter activity"/>
    <property type="evidence" value="ECO:0007669"/>
    <property type="project" value="InterPro"/>
</dbReference>
<dbReference type="InterPro" id="IPR011527">
    <property type="entry name" value="ABC1_TM_dom"/>
</dbReference>
<dbReference type="RefSeq" id="WP_254760978.1">
    <property type="nucleotide sequence ID" value="NZ_JANCLT010000018.1"/>
</dbReference>
<evidence type="ECO:0000256" key="3">
    <source>
        <dbReference type="ARBA" id="ARBA00022741"/>
    </source>
</evidence>
<evidence type="ECO:0000313" key="10">
    <source>
        <dbReference type="EMBL" id="MCP8971050.1"/>
    </source>
</evidence>
<dbReference type="AlphaFoldDB" id="A0AA42BR74"/>
<protein>
    <submittedName>
        <fullName evidence="10">Thiol reductant ABC exporter subunit CydC</fullName>
    </submittedName>
</protein>
<comment type="subcellular location">
    <subcellularLocation>
        <location evidence="1">Cell membrane</location>
        <topology evidence="1">Multi-pass membrane protein</topology>
    </subcellularLocation>
</comment>
<accession>A0AA42BR74</accession>
<dbReference type="NCBIfam" id="TIGR02868">
    <property type="entry name" value="CydC"/>
    <property type="match status" value="1"/>
</dbReference>
<keyword evidence="6 7" id="KW-0472">Membrane</keyword>
<dbReference type="Pfam" id="PF00005">
    <property type="entry name" value="ABC_tran"/>
    <property type="match status" value="1"/>
</dbReference>
<dbReference type="GO" id="GO:0005524">
    <property type="term" value="F:ATP binding"/>
    <property type="evidence" value="ECO:0007669"/>
    <property type="project" value="UniProtKB-KW"/>
</dbReference>
<keyword evidence="5 7" id="KW-1133">Transmembrane helix</keyword>
<keyword evidence="11" id="KW-1185">Reference proteome</keyword>
<dbReference type="GO" id="GO:0034775">
    <property type="term" value="P:glutathione transmembrane transport"/>
    <property type="evidence" value="ECO:0007669"/>
    <property type="project" value="InterPro"/>
</dbReference>
<dbReference type="Gene3D" id="3.40.50.300">
    <property type="entry name" value="P-loop containing nucleotide triphosphate hydrolases"/>
    <property type="match status" value="1"/>
</dbReference>
<dbReference type="Pfam" id="PF00664">
    <property type="entry name" value="ABC_membrane"/>
    <property type="match status" value="1"/>
</dbReference>
<dbReference type="InterPro" id="IPR039421">
    <property type="entry name" value="Type_1_exporter"/>
</dbReference>
<dbReference type="GO" id="GO:0005886">
    <property type="term" value="C:plasma membrane"/>
    <property type="evidence" value="ECO:0007669"/>
    <property type="project" value="UniProtKB-SubCell"/>
</dbReference>
<dbReference type="InterPro" id="IPR014223">
    <property type="entry name" value="ABC_CydC/D"/>
</dbReference>
<keyword evidence="3" id="KW-0547">Nucleotide-binding</keyword>
<feature type="transmembrane region" description="Helical" evidence="7">
    <location>
        <begin position="50"/>
        <end position="68"/>
    </location>
</feature>
<reference evidence="10" key="1">
    <citation type="submission" date="2022-07" db="EMBL/GenBank/DDBJ databases">
        <authorList>
            <person name="Li W.-J."/>
            <person name="Deng Q.-Q."/>
        </authorList>
    </citation>
    <scope>NUCLEOTIDE SEQUENCE</scope>
    <source>
        <strain evidence="10">SYSU M60031</strain>
    </source>
</reference>
<feature type="transmembrane region" description="Helical" evidence="7">
    <location>
        <begin position="131"/>
        <end position="151"/>
    </location>
</feature>
<dbReference type="GO" id="GO:0045454">
    <property type="term" value="P:cell redox homeostasis"/>
    <property type="evidence" value="ECO:0007669"/>
    <property type="project" value="InterPro"/>
</dbReference>
<dbReference type="InterPro" id="IPR027417">
    <property type="entry name" value="P-loop_NTPase"/>
</dbReference>
<evidence type="ECO:0000256" key="4">
    <source>
        <dbReference type="ARBA" id="ARBA00022840"/>
    </source>
</evidence>
<feature type="domain" description="ABC transmembrane type-1" evidence="9">
    <location>
        <begin position="15"/>
        <end position="299"/>
    </location>
</feature>
<feature type="transmembrane region" description="Helical" evidence="7">
    <location>
        <begin position="12"/>
        <end position="38"/>
    </location>
</feature>
<feature type="transmembrane region" description="Helical" evidence="7">
    <location>
        <begin position="267"/>
        <end position="288"/>
    </location>
</feature>
<organism evidence="10 11">
    <name type="scientific">Ectobacillus ponti</name>
    <dbReference type="NCBI Taxonomy" id="2961894"/>
    <lineage>
        <taxon>Bacteria</taxon>
        <taxon>Bacillati</taxon>
        <taxon>Bacillota</taxon>
        <taxon>Bacilli</taxon>
        <taxon>Bacillales</taxon>
        <taxon>Bacillaceae</taxon>
        <taxon>Ectobacillus</taxon>
    </lineage>
</organism>